<organism evidence="7 8">
    <name type="scientific">Candidatus Nealsonbacteria bacterium CG02_land_8_20_14_3_00_40_11</name>
    <dbReference type="NCBI Taxonomy" id="1974700"/>
    <lineage>
        <taxon>Bacteria</taxon>
        <taxon>Candidatus Nealsoniibacteriota</taxon>
    </lineage>
</organism>
<evidence type="ECO:0000256" key="4">
    <source>
        <dbReference type="SAM" id="Phobius"/>
    </source>
</evidence>
<keyword evidence="3" id="KW-0732">Signal</keyword>
<dbReference type="Gene3D" id="3.10.105.10">
    <property type="entry name" value="Dipeptide-binding Protein, Domain 3"/>
    <property type="match status" value="1"/>
</dbReference>
<comment type="similarity">
    <text evidence="1">Belongs to the bacterial solute-binding protein 5 family.</text>
</comment>
<evidence type="ECO:0000256" key="1">
    <source>
        <dbReference type="ARBA" id="ARBA00005695"/>
    </source>
</evidence>
<comment type="caution">
    <text evidence="7">The sequence shown here is derived from an EMBL/GenBank/DDBJ whole genome shotgun (WGS) entry which is preliminary data.</text>
</comment>
<feature type="domain" description="Solute-binding protein family 5" evidence="5">
    <location>
        <begin position="105"/>
        <end position="390"/>
    </location>
</feature>
<evidence type="ECO:0000259" key="5">
    <source>
        <dbReference type="Pfam" id="PF00496"/>
    </source>
</evidence>
<evidence type="ECO:0000259" key="6">
    <source>
        <dbReference type="Pfam" id="PF01471"/>
    </source>
</evidence>
<evidence type="ECO:0000313" key="8">
    <source>
        <dbReference type="Proteomes" id="UP000230304"/>
    </source>
</evidence>
<dbReference type="InterPro" id="IPR030678">
    <property type="entry name" value="Peptide/Ni-bd"/>
</dbReference>
<dbReference type="Proteomes" id="UP000230304">
    <property type="component" value="Unassembled WGS sequence"/>
</dbReference>
<feature type="transmembrane region" description="Helical" evidence="4">
    <location>
        <begin position="29"/>
        <end position="50"/>
    </location>
</feature>
<dbReference type="Pfam" id="PF00496">
    <property type="entry name" value="SBP_bac_5"/>
    <property type="match status" value="1"/>
</dbReference>
<dbReference type="Pfam" id="PF01471">
    <property type="entry name" value="PG_binding_1"/>
    <property type="match status" value="1"/>
</dbReference>
<keyword evidence="4" id="KW-1133">Transmembrane helix</keyword>
<dbReference type="GO" id="GO:0015833">
    <property type="term" value="P:peptide transport"/>
    <property type="evidence" value="ECO:0007669"/>
    <property type="project" value="TreeGrafter"/>
</dbReference>
<dbReference type="InterPro" id="IPR039424">
    <property type="entry name" value="SBP_5"/>
</dbReference>
<reference evidence="8" key="1">
    <citation type="submission" date="2017-09" db="EMBL/GenBank/DDBJ databases">
        <title>Depth-based differentiation of microbial function through sediment-hosted aquifers and enrichment of novel symbionts in the deep terrestrial subsurface.</title>
        <authorList>
            <person name="Probst A.J."/>
            <person name="Ladd B."/>
            <person name="Jarett J.K."/>
            <person name="Geller-Mcgrath D.E."/>
            <person name="Sieber C.M.K."/>
            <person name="Emerson J.B."/>
            <person name="Anantharaman K."/>
            <person name="Thomas B.C."/>
            <person name="Malmstrom R."/>
            <person name="Stieglmeier M."/>
            <person name="Klingl A."/>
            <person name="Woyke T."/>
            <person name="Ryan C.M."/>
            <person name="Banfield J.F."/>
        </authorList>
    </citation>
    <scope>NUCLEOTIDE SEQUENCE [LARGE SCALE GENOMIC DNA]</scope>
</reference>
<dbReference type="InterPro" id="IPR002477">
    <property type="entry name" value="Peptidoglycan-bd-like"/>
</dbReference>
<dbReference type="GO" id="GO:0042597">
    <property type="term" value="C:periplasmic space"/>
    <property type="evidence" value="ECO:0007669"/>
    <property type="project" value="UniProtKB-ARBA"/>
</dbReference>
<evidence type="ECO:0000256" key="3">
    <source>
        <dbReference type="ARBA" id="ARBA00022729"/>
    </source>
</evidence>
<evidence type="ECO:0000313" key="7">
    <source>
        <dbReference type="EMBL" id="PIV42178.1"/>
    </source>
</evidence>
<keyword evidence="2" id="KW-0813">Transport</keyword>
<dbReference type="InterPro" id="IPR000914">
    <property type="entry name" value="SBP_5_dom"/>
</dbReference>
<dbReference type="SUPFAM" id="SSF53850">
    <property type="entry name" value="Periplasmic binding protein-like II"/>
    <property type="match status" value="2"/>
</dbReference>
<proteinExistence type="inferred from homology"/>
<dbReference type="PIRSF" id="PIRSF002741">
    <property type="entry name" value="MppA"/>
    <property type="match status" value="1"/>
</dbReference>
<dbReference type="GO" id="GO:1904680">
    <property type="term" value="F:peptide transmembrane transporter activity"/>
    <property type="evidence" value="ECO:0007669"/>
    <property type="project" value="TreeGrafter"/>
</dbReference>
<dbReference type="InterPro" id="IPR036366">
    <property type="entry name" value="PGBDSf"/>
</dbReference>
<name>A0A2M7D7H1_9BACT</name>
<keyword evidence="4" id="KW-0472">Membrane</keyword>
<protein>
    <recommendedName>
        <fullName evidence="9">Solute-binding protein family 5 domain-containing protein</fullName>
    </recommendedName>
</protein>
<accession>A0A2M7D7H1</accession>
<dbReference type="GO" id="GO:0043190">
    <property type="term" value="C:ATP-binding cassette (ABC) transporter complex"/>
    <property type="evidence" value="ECO:0007669"/>
    <property type="project" value="InterPro"/>
</dbReference>
<dbReference type="InterPro" id="IPR036365">
    <property type="entry name" value="PGBD-like_sf"/>
</dbReference>
<dbReference type="PANTHER" id="PTHR30290">
    <property type="entry name" value="PERIPLASMIC BINDING COMPONENT OF ABC TRANSPORTER"/>
    <property type="match status" value="1"/>
</dbReference>
<dbReference type="AlphaFoldDB" id="A0A2M7D7H1"/>
<evidence type="ECO:0008006" key="9">
    <source>
        <dbReference type="Google" id="ProtNLM"/>
    </source>
</evidence>
<sequence>MRYTDGLKKLTTLTGWQQFLRILNAKEKMVFFSLILLVLLSSILLFSSFYCKNTEIVPSEGGEYIEGVVGSPRFINPVYAASSDVDRDLTELIYSGLMKYDENGKIVPDLTEEYKVLEDGKIYEFTLKENLLWQDEKPLNADDVVFTIKTIQNPSLKSPVRANWLGVKVEKISDLSVRFELSNPSAVFLENCTLKILPAHVWQDITSQNFPLSIYNLKPVGSGPYKLKTLAQDNQGNIKSLELVANQNYAGKKPNIPKITFFFFEKEDDEISAFNSKQINGFSPLSPQKEQNLKNQDFSEYLLSLPRYFAVFFNPEKSKVLAEKNVRQALNYGTNKEEIVDKILFKQGRVVDSPILPDIYGFEKPEKTYEFNQTTARQLLDAAGFVENVTGIGEEDKSSSSPFTDAWVREKIVKKEPAFQFKSNLKLGSQRTEVKELQKCLAKDPEIYPEGEVTGYFGNKTKEAVVKFQEKYKEEILQPSGLQSGTGEVLKSTQKKLNELCAAPSEEKLPLSFTLTTVNQPVLVNVASLLKEQWKSVGINVEIKAVDILTLGQEVIRTRDYEMFLFGEVLNAVPDLFPFWHSSQIKDPGLNLAGYENKECDKLLEEARGSLDEKERGNALEKFQNILIEDAPTVFLYGPDYLYLVSKEIKGINAKVITDSSKRFAGIEEWYIKTRRAWK</sequence>
<dbReference type="CDD" id="cd08513">
    <property type="entry name" value="PBP2_thermophilic_Hb8_like"/>
    <property type="match status" value="1"/>
</dbReference>
<dbReference type="PANTHER" id="PTHR30290:SF9">
    <property type="entry name" value="OLIGOPEPTIDE-BINDING PROTEIN APPA"/>
    <property type="match status" value="1"/>
</dbReference>
<dbReference type="Gene3D" id="3.40.190.10">
    <property type="entry name" value="Periplasmic binding protein-like II"/>
    <property type="match status" value="1"/>
</dbReference>
<gene>
    <name evidence="7" type="ORF">COS26_02525</name>
</gene>
<dbReference type="SUPFAM" id="SSF47090">
    <property type="entry name" value="PGBD-like"/>
    <property type="match status" value="1"/>
</dbReference>
<evidence type="ECO:0000256" key="2">
    <source>
        <dbReference type="ARBA" id="ARBA00022448"/>
    </source>
</evidence>
<dbReference type="EMBL" id="PEUA01000055">
    <property type="protein sequence ID" value="PIV42178.1"/>
    <property type="molecule type" value="Genomic_DNA"/>
</dbReference>
<keyword evidence="4" id="KW-0812">Transmembrane</keyword>
<feature type="domain" description="Peptidoglycan binding-like" evidence="6">
    <location>
        <begin position="431"/>
        <end position="472"/>
    </location>
</feature>
<dbReference type="Gene3D" id="1.10.101.10">
    <property type="entry name" value="PGBD-like superfamily/PGBD"/>
    <property type="match status" value="1"/>
</dbReference>